<evidence type="ECO:0000256" key="7">
    <source>
        <dbReference type="SAM" id="MobiDB-lite"/>
    </source>
</evidence>
<organism evidence="9 10">
    <name type="scientific">Smittium simulii</name>
    <dbReference type="NCBI Taxonomy" id="133385"/>
    <lineage>
        <taxon>Eukaryota</taxon>
        <taxon>Fungi</taxon>
        <taxon>Fungi incertae sedis</taxon>
        <taxon>Zoopagomycota</taxon>
        <taxon>Kickxellomycotina</taxon>
        <taxon>Harpellomycetes</taxon>
        <taxon>Harpellales</taxon>
        <taxon>Legeriomycetaceae</taxon>
        <taxon>Smittium</taxon>
    </lineage>
</organism>
<name>A0A2T9YS10_9FUNG</name>
<dbReference type="PANTHER" id="PTHR20855:SF52">
    <property type="entry name" value="ADIPONECTIN RECEPTOR PROTEIN"/>
    <property type="match status" value="1"/>
</dbReference>
<keyword evidence="4 8" id="KW-1133">Transmembrane helix</keyword>
<evidence type="ECO:0000313" key="9">
    <source>
        <dbReference type="EMBL" id="PVU95122.1"/>
    </source>
</evidence>
<keyword evidence="6" id="KW-0479">Metal-binding</keyword>
<feature type="transmembrane region" description="Helical" evidence="8">
    <location>
        <begin position="282"/>
        <end position="300"/>
    </location>
</feature>
<comment type="subcellular location">
    <subcellularLocation>
        <location evidence="1">Membrane</location>
        <topology evidence="1">Multi-pass membrane protein</topology>
    </subcellularLocation>
</comment>
<gene>
    <name evidence="9" type="ORF">BB561_002005</name>
</gene>
<dbReference type="OrthoDB" id="529367at2759"/>
<feature type="transmembrane region" description="Helical" evidence="8">
    <location>
        <begin position="321"/>
        <end position="338"/>
    </location>
</feature>
<dbReference type="GO" id="GO:0038023">
    <property type="term" value="F:signaling receptor activity"/>
    <property type="evidence" value="ECO:0007669"/>
    <property type="project" value="TreeGrafter"/>
</dbReference>
<dbReference type="PANTHER" id="PTHR20855">
    <property type="entry name" value="ADIPOR/PROGESTIN RECEPTOR-RELATED"/>
    <property type="match status" value="1"/>
</dbReference>
<evidence type="ECO:0000256" key="2">
    <source>
        <dbReference type="ARBA" id="ARBA00007018"/>
    </source>
</evidence>
<evidence type="ECO:0000256" key="1">
    <source>
        <dbReference type="ARBA" id="ARBA00004141"/>
    </source>
</evidence>
<keyword evidence="3 8" id="KW-0812">Transmembrane</keyword>
<comment type="similarity">
    <text evidence="2">Belongs to the ADIPOR family.</text>
</comment>
<evidence type="ECO:0000256" key="8">
    <source>
        <dbReference type="SAM" id="Phobius"/>
    </source>
</evidence>
<reference evidence="9 10" key="1">
    <citation type="journal article" date="2018" name="MBio">
        <title>Comparative Genomics Reveals the Core Gene Toolbox for the Fungus-Insect Symbiosis.</title>
        <authorList>
            <person name="Wang Y."/>
            <person name="Stata M."/>
            <person name="Wang W."/>
            <person name="Stajich J.E."/>
            <person name="White M.M."/>
            <person name="Moncalvo J.M."/>
        </authorList>
    </citation>
    <scope>NUCLEOTIDE SEQUENCE [LARGE SCALE GENOMIC DNA]</scope>
    <source>
        <strain evidence="9 10">SWE-8-4</strain>
    </source>
</reference>
<sequence length="353" mass="41144">MSFKLSRSSKKTNPLKKNFSKKSSSPKPELYYKKHRTSLKNDTIYNSKAHSHGNNPQKLDSKKQLSNLQAFQRKTISFHELPSWLQDNTFIHTGYRLPHQSYIFYIKSLGYLHNEFGNIWSHLFGCILFIFLMFSTAFYILPTIKTLAWADVLVIYCFLAGAVACLLFSSLYHTFLCHSESVGMAFNICDYIGIVSLIVGSCVPLIYYAFHCHNFFKILYISIIVFFGFVTILFSVKPVFSTPPWRPFRALTFVFMAFSGAIPAIHSFYFYGYEHTVNALQIVYTTPMVLFYLFGAIIYGSRVPERWFPGKFDIWFHSHQIFHYFVVTAAYFHYFSVINSLKWLHTQTPRCFS</sequence>
<feature type="binding site" evidence="6">
    <location>
        <position position="323"/>
    </location>
    <ligand>
        <name>Zn(2+)</name>
        <dbReference type="ChEBI" id="CHEBI:29105"/>
    </ligand>
</feature>
<dbReference type="GO" id="GO:0006882">
    <property type="term" value="P:intracellular zinc ion homeostasis"/>
    <property type="evidence" value="ECO:0007669"/>
    <property type="project" value="TreeGrafter"/>
</dbReference>
<feature type="binding site" evidence="6">
    <location>
        <position position="319"/>
    </location>
    <ligand>
        <name>Zn(2+)</name>
        <dbReference type="ChEBI" id="CHEBI:29105"/>
    </ligand>
</feature>
<keyword evidence="10" id="KW-1185">Reference proteome</keyword>
<feature type="transmembrane region" description="Helical" evidence="8">
    <location>
        <begin position="153"/>
        <end position="176"/>
    </location>
</feature>
<dbReference type="InterPro" id="IPR004254">
    <property type="entry name" value="AdipoR/HlyIII-related"/>
</dbReference>
<feature type="transmembrane region" description="Helical" evidence="8">
    <location>
        <begin position="248"/>
        <end position="270"/>
    </location>
</feature>
<keyword evidence="6" id="KW-0862">Zinc</keyword>
<evidence type="ECO:0000256" key="6">
    <source>
        <dbReference type="PIRSR" id="PIRSR604254-1"/>
    </source>
</evidence>
<dbReference type="STRING" id="133385.A0A2T9YS10"/>
<dbReference type="Proteomes" id="UP000245383">
    <property type="component" value="Unassembled WGS sequence"/>
</dbReference>
<evidence type="ECO:0000313" key="10">
    <source>
        <dbReference type="Proteomes" id="UP000245383"/>
    </source>
</evidence>
<feature type="transmembrane region" description="Helical" evidence="8">
    <location>
        <begin position="119"/>
        <end position="141"/>
    </location>
</feature>
<feature type="compositionally biased region" description="Basic residues" evidence="7">
    <location>
        <begin position="7"/>
        <end position="20"/>
    </location>
</feature>
<feature type="binding site" evidence="6">
    <location>
        <position position="173"/>
    </location>
    <ligand>
        <name>Zn(2+)</name>
        <dbReference type="ChEBI" id="CHEBI:29105"/>
    </ligand>
</feature>
<evidence type="ECO:0000256" key="5">
    <source>
        <dbReference type="ARBA" id="ARBA00023136"/>
    </source>
</evidence>
<comment type="caution">
    <text evidence="9">The sequence shown here is derived from an EMBL/GenBank/DDBJ whole genome shotgun (WGS) entry which is preliminary data.</text>
</comment>
<accession>A0A2T9YS10</accession>
<feature type="transmembrane region" description="Helical" evidence="8">
    <location>
        <begin position="188"/>
        <end position="210"/>
    </location>
</feature>
<dbReference type="EMBL" id="MBFR01000064">
    <property type="protein sequence ID" value="PVU95122.1"/>
    <property type="molecule type" value="Genomic_DNA"/>
</dbReference>
<feature type="transmembrane region" description="Helical" evidence="8">
    <location>
        <begin position="216"/>
        <end position="236"/>
    </location>
</feature>
<evidence type="ECO:0000256" key="3">
    <source>
        <dbReference type="ARBA" id="ARBA00022692"/>
    </source>
</evidence>
<feature type="region of interest" description="Disordered" evidence="7">
    <location>
        <begin position="1"/>
        <end position="31"/>
    </location>
</feature>
<protein>
    <submittedName>
        <fullName evidence="9">Uncharacterized protein</fullName>
    </submittedName>
</protein>
<dbReference type="GO" id="GO:0046872">
    <property type="term" value="F:metal ion binding"/>
    <property type="evidence" value="ECO:0007669"/>
    <property type="project" value="UniProtKB-KW"/>
</dbReference>
<dbReference type="AlphaFoldDB" id="A0A2T9YS10"/>
<proteinExistence type="inferred from homology"/>
<keyword evidence="5 8" id="KW-0472">Membrane</keyword>
<dbReference type="GO" id="GO:0016020">
    <property type="term" value="C:membrane"/>
    <property type="evidence" value="ECO:0007669"/>
    <property type="project" value="UniProtKB-SubCell"/>
</dbReference>
<evidence type="ECO:0000256" key="4">
    <source>
        <dbReference type="ARBA" id="ARBA00022989"/>
    </source>
</evidence>
<dbReference type="Pfam" id="PF03006">
    <property type="entry name" value="HlyIII"/>
    <property type="match status" value="1"/>
</dbReference>